<dbReference type="SUPFAM" id="SSF50891">
    <property type="entry name" value="Cyclophilin-like"/>
    <property type="match status" value="1"/>
</dbReference>
<evidence type="ECO:0000256" key="5">
    <source>
        <dbReference type="ARBA" id="ARBA00023110"/>
    </source>
</evidence>
<dbReference type="VEuPathDB" id="FungiDB:DIURU_003273"/>
<dbReference type="PRINTS" id="PR00153">
    <property type="entry name" value="CSAPPISMRASE"/>
</dbReference>
<name>A0A642ULX9_DIURU</name>
<dbReference type="RefSeq" id="XP_034011946.1">
    <property type="nucleotide sequence ID" value="XM_034156017.1"/>
</dbReference>
<dbReference type="GO" id="GO:0005634">
    <property type="term" value="C:nucleus"/>
    <property type="evidence" value="ECO:0007669"/>
    <property type="project" value="UniProtKB-ARBA"/>
</dbReference>
<proteinExistence type="predicted"/>
<evidence type="ECO:0000259" key="7">
    <source>
        <dbReference type="PROSITE" id="PS50072"/>
    </source>
</evidence>
<dbReference type="SUPFAM" id="SSF50969">
    <property type="entry name" value="YVTN repeat-like/Quinoprotein amine dehydrogenase"/>
    <property type="match status" value="1"/>
</dbReference>
<comment type="caution">
    <text evidence="8">The sequence shown here is derived from an EMBL/GenBank/DDBJ whole genome shotgun (WGS) entry which is preliminary data.</text>
</comment>
<sequence>MASVSSHRRVVAVSESGVVRFSHYREAAALDSVSEVALPKSEPPPKCQPCLTVCGSRVAVAWGKTVFVFDAILGDLVASVPISDEAKTITTISEDSVIVATNEVKGKTNEIIKVNIDDLTFESVSSVPHKFPIVDIVANTETHTIVSIDTKGIIEVWKLNGKPSVDYTTKSETDYLEVVRAKSKPTKLAMCGNNIAVATELSIWVFNYVTGKRVGLIDAEKSSAIALLPTQLLYSTKTDIQRVWLKSITTDSSDTIGKFPAFNIITLSDEIPPLVIASGDVIRLYDHGIDPEPHDLTPSAKKLAKVSVDDITSVTLHTSKGDIRIKLYPKLAPKTVENFVALIQQGYYTHQIFHRVIKGFMIQTGDPTGTGTGGQAATGSYIDDEFSPLLTHAKPYMVSMANAGPNTNGSQFFITTRPATELDGKHSVFGEVIAGFEVVRTIERSKTKNDRPNTAIELGSISIQR</sequence>
<dbReference type="GeneID" id="54781924"/>
<accession>A0A642ULX9</accession>
<dbReference type="FunFam" id="2.40.100.10:FF:000003">
    <property type="entry name" value="Peptidylprolyl isomerase domain and WD repeat-containing 1"/>
    <property type="match status" value="1"/>
</dbReference>
<keyword evidence="4" id="KW-0677">Repeat</keyword>
<feature type="domain" description="PPIase cyclophilin-type" evidence="7">
    <location>
        <begin position="321"/>
        <end position="463"/>
    </location>
</feature>
<organism evidence="8 9">
    <name type="scientific">Diutina rugosa</name>
    <name type="common">Yeast</name>
    <name type="synonym">Candida rugosa</name>
    <dbReference type="NCBI Taxonomy" id="5481"/>
    <lineage>
        <taxon>Eukaryota</taxon>
        <taxon>Fungi</taxon>
        <taxon>Dikarya</taxon>
        <taxon>Ascomycota</taxon>
        <taxon>Saccharomycotina</taxon>
        <taxon>Pichiomycetes</taxon>
        <taxon>Debaryomycetaceae</taxon>
        <taxon>Diutina</taxon>
    </lineage>
</organism>
<dbReference type="InterPro" id="IPR011044">
    <property type="entry name" value="Quino_amine_DH_bsu"/>
</dbReference>
<dbReference type="PROSITE" id="PS50072">
    <property type="entry name" value="CSA_PPIASE_2"/>
    <property type="match status" value="1"/>
</dbReference>
<dbReference type="Pfam" id="PF00160">
    <property type="entry name" value="Pro_isomerase"/>
    <property type="match status" value="1"/>
</dbReference>
<evidence type="ECO:0000313" key="9">
    <source>
        <dbReference type="Proteomes" id="UP000449547"/>
    </source>
</evidence>
<dbReference type="InterPro" id="IPR029000">
    <property type="entry name" value="Cyclophilin-like_dom_sf"/>
</dbReference>
<evidence type="ECO:0000256" key="1">
    <source>
        <dbReference type="ARBA" id="ARBA00000971"/>
    </source>
</evidence>
<gene>
    <name evidence="8" type="ORF">DIURU_003273</name>
</gene>
<dbReference type="EMBL" id="SWFT01000103">
    <property type="protein sequence ID" value="KAA8901421.1"/>
    <property type="molecule type" value="Genomic_DNA"/>
</dbReference>
<evidence type="ECO:0000256" key="2">
    <source>
        <dbReference type="ARBA" id="ARBA00013194"/>
    </source>
</evidence>
<dbReference type="Proteomes" id="UP000449547">
    <property type="component" value="Unassembled WGS sequence"/>
</dbReference>
<dbReference type="EC" id="5.2.1.8" evidence="2"/>
<reference evidence="8 9" key="1">
    <citation type="submission" date="2019-07" db="EMBL/GenBank/DDBJ databases">
        <title>Genome assembly of two rare yeast pathogens: Diutina rugosa and Trichomonascus ciferrii.</title>
        <authorList>
            <person name="Mixao V."/>
            <person name="Saus E."/>
            <person name="Hansen A."/>
            <person name="Lass-Flor C."/>
            <person name="Gabaldon T."/>
        </authorList>
    </citation>
    <scope>NUCLEOTIDE SEQUENCE [LARGE SCALE GENOMIC DNA]</scope>
    <source>
        <strain evidence="8 9">CBS 613</strain>
    </source>
</reference>
<protein>
    <recommendedName>
        <fullName evidence="2">peptidylprolyl isomerase</fullName>
        <ecNumber evidence="2">5.2.1.8</ecNumber>
    </recommendedName>
</protein>
<comment type="catalytic activity">
    <reaction evidence="1">
        <text>[protein]-peptidylproline (omega=180) = [protein]-peptidylproline (omega=0)</text>
        <dbReference type="Rhea" id="RHEA:16237"/>
        <dbReference type="Rhea" id="RHEA-COMP:10747"/>
        <dbReference type="Rhea" id="RHEA-COMP:10748"/>
        <dbReference type="ChEBI" id="CHEBI:83833"/>
        <dbReference type="ChEBI" id="CHEBI:83834"/>
        <dbReference type="EC" id="5.2.1.8"/>
    </reaction>
</comment>
<evidence type="ECO:0000256" key="3">
    <source>
        <dbReference type="ARBA" id="ARBA00022574"/>
    </source>
</evidence>
<keyword evidence="6" id="KW-0413">Isomerase</keyword>
<keyword evidence="9" id="KW-1185">Reference proteome</keyword>
<dbReference type="PANTHER" id="PTHR45625:SF4">
    <property type="entry name" value="PEPTIDYLPROLYL ISOMERASE DOMAIN AND WD REPEAT-CONTAINING PROTEIN 1"/>
    <property type="match status" value="1"/>
</dbReference>
<dbReference type="InterPro" id="IPR002130">
    <property type="entry name" value="Cyclophilin-type_PPIase_dom"/>
</dbReference>
<evidence type="ECO:0000256" key="6">
    <source>
        <dbReference type="ARBA" id="ARBA00023235"/>
    </source>
</evidence>
<keyword evidence="5" id="KW-0697">Rotamase</keyword>
<dbReference type="Gene3D" id="2.40.100.10">
    <property type="entry name" value="Cyclophilin-like"/>
    <property type="match status" value="1"/>
</dbReference>
<evidence type="ECO:0000256" key="4">
    <source>
        <dbReference type="ARBA" id="ARBA00022737"/>
    </source>
</evidence>
<keyword evidence="3" id="KW-0853">WD repeat</keyword>
<dbReference type="PANTHER" id="PTHR45625">
    <property type="entry name" value="PEPTIDYL-PROLYL CIS-TRANS ISOMERASE-RELATED"/>
    <property type="match status" value="1"/>
</dbReference>
<dbReference type="AlphaFoldDB" id="A0A642ULX9"/>
<dbReference type="InterPro" id="IPR044666">
    <property type="entry name" value="Cyclophilin_A-like"/>
</dbReference>
<dbReference type="OrthoDB" id="271386at2759"/>
<dbReference type="GO" id="GO:0003755">
    <property type="term" value="F:peptidyl-prolyl cis-trans isomerase activity"/>
    <property type="evidence" value="ECO:0007669"/>
    <property type="project" value="UniProtKB-KW"/>
</dbReference>
<evidence type="ECO:0000313" key="8">
    <source>
        <dbReference type="EMBL" id="KAA8901421.1"/>
    </source>
</evidence>